<keyword evidence="9 12" id="KW-0472">Membrane</keyword>
<feature type="compositionally biased region" description="Acidic residues" evidence="11">
    <location>
        <begin position="330"/>
        <end position="347"/>
    </location>
</feature>
<dbReference type="AlphaFoldDB" id="A0A9P9BNK7"/>
<evidence type="ECO:0000256" key="5">
    <source>
        <dbReference type="ARBA" id="ARBA00022824"/>
    </source>
</evidence>
<dbReference type="PRINTS" id="PR00660">
    <property type="entry name" value="ERLUMENR"/>
</dbReference>
<evidence type="ECO:0000256" key="9">
    <source>
        <dbReference type="ARBA" id="ARBA00023136"/>
    </source>
</evidence>
<reference evidence="13" key="1">
    <citation type="journal article" date="2021" name="Nat. Commun.">
        <title>Genetic determinants of endophytism in the Arabidopsis root mycobiome.</title>
        <authorList>
            <person name="Mesny F."/>
            <person name="Miyauchi S."/>
            <person name="Thiergart T."/>
            <person name="Pickel B."/>
            <person name="Atanasova L."/>
            <person name="Karlsson M."/>
            <person name="Huettel B."/>
            <person name="Barry K.W."/>
            <person name="Haridas S."/>
            <person name="Chen C."/>
            <person name="Bauer D."/>
            <person name="Andreopoulos W."/>
            <person name="Pangilinan J."/>
            <person name="LaButti K."/>
            <person name="Riley R."/>
            <person name="Lipzen A."/>
            <person name="Clum A."/>
            <person name="Drula E."/>
            <person name="Henrissat B."/>
            <person name="Kohler A."/>
            <person name="Grigoriev I.V."/>
            <person name="Martin F.M."/>
            <person name="Hacquard S."/>
        </authorList>
    </citation>
    <scope>NUCLEOTIDE SEQUENCE</scope>
    <source>
        <strain evidence="13">MPI-CAGE-CH-0230</strain>
    </source>
</reference>
<evidence type="ECO:0000256" key="10">
    <source>
        <dbReference type="ARBA" id="ARBA00023170"/>
    </source>
</evidence>
<evidence type="ECO:0000256" key="3">
    <source>
        <dbReference type="ARBA" id="ARBA00022448"/>
    </source>
</evidence>
<evidence type="ECO:0000256" key="12">
    <source>
        <dbReference type="SAM" id="Phobius"/>
    </source>
</evidence>
<dbReference type="Pfam" id="PF00810">
    <property type="entry name" value="ER_lumen_recept"/>
    <property type="match status" value="1"/>
</dbReference>
<feature type="transmembrane region" description="Helical" evidence="12">
    <location>
        <begin position="66"/>
        <end position="86"/>
    </location>
</feature>
<keyword evidence="4 12" id="KW-0812">Transmembrane</keyword>
<evidence type="ECO:0000313" key="13">
    <source>
        <dbReference type="EMBL" id="KAH7027519.1"/>
    </source>
</evidence>
<keyword evidence="10 13" id="KW-0675">Receptor</keyword>
<dbReference type="EMBL" id="JAGTJQ010000007">
    <property type="protein sequence ID" value="KAH7027519.1"/>
    <property type="molecule type" value="Genomic_DNA"/>
</dbReference>
<feature type="transmembrane region" description="Helical" evidence="12">
    <location>
        <begin position="190"/>
        <end position="211"/>
    </location>
</feature>
<evidence type="ECO:0000256" key="4">
    <source>
        <dbReference type="ARBA" id="ARBA00022692"/>
    </source>
</evidence>
<proteinExistence type="inferred from homology"/>
<protein>
    <submittedName>
        <fullName evidence="13">ER lumen protein retaining receptor</fullName>
    </submittedName>
</protein>
<sequence length="368" mass="41716">MAVPGWNIFRILGDCSHLLSKIILMVQIHRNRSAEGVSMITQILYAVVFCSRYTDLFHETHAWNIMFKIFYITSSFYIVAIMYWRFPRTREREVAWKLGGAALAVSLLLSPFAMLIFEGKEMWSFRTWLWDFSQILESICVLPQLLLLRQTSVPTVIDSFYLLALASYRGLYLLNWIWRELDANDRRPNAVSIIFGIIQTALYVDFFWVYYTRQRVKLRNGGIVDADDISRGWLLNRIFGNKRFQQDANDGDEESAPALGGRGSDGAAGNARRSKWGSRGISISADDSTYDQESGRTGRAAGSSSFTDDDGPVDPDAKISDPDDLARALDDEDSDDDDSDEESDEDERPSGSNTQRSGITNGSEWRNN</sequence>
<dbReference type="GO" id="GO:0006621">
    <property type="term" value="P:protein retention in ER lumen"/>
    <property type="evidence" value="ECO:0007669"/>
    <property type="project" value="InterPro"/>
</dbReference>
<evidence type="ECO:0000256" key="2">
    <source>
        <dbReference type="ARBA" id="ARBA00010120"/>
    </source>
</evidence>
<evidence type="ECO:0000256" key="7">
    <source>
        <dbReference type="ARBA" id="ARBA00022927"/>
    </source>
</evidence>
<dbReference type="GO" id="GO:0005789">
    <property type="term" value="C:endoplasmic reticulum membrane"/>
    <property type="evidence" value="ECO:0007669"/>
    <property type="project" value="UniProtKB-SubCell"/>
</dbReference>
<dbReference type="PANTHER" id="PTHR10585">
    <property type="entry name" value="ER LUMEN PROTEIN RETAINING RECEPTOR"/>
    <property type="match status" value="1"/>
</dbReference>
<accession>A0A9P9BNK7</accession>
<dbReference type="GO" id="GO:0046923">
    <property type="term" value="F:ER retention sequence binding"/>
    <property type="evidence" value="ECO:0007669"/>
    <property type="project" value="InterPro"/>
</dbReference>
<evidence type="ECO:0000256" key="1">
    <source>
        <dbReference type="ARBA" id="ARBA00004477"/>
    </source>
</evidence>
<comment type="caution">
    <text evidence="13">The sequence shown here is derived from an EMBL/GenBank/DDBJ whole genome shotgun (WGS) entry which is preliminary data.</text>
</comment>
<keyword evidence="14" id="KW-1185">Reference proteome</keyword>
<keyword evidence="3" id="KW-0813">Transport</keyword>
<feature type="region of interest" description="Disordered" evidence="11">
    <location>
        <begin position="246"/>
        <end position="368"/>
    </location>
</feature>
<feature type="compositionally biased region" description="Low complexity" evidence="11">
    <location>
        <begin position="295"/>
        <end position="305"/>
    </location>
</feature>
<evidence type="ECO:0000256" key="8">
    <source>
        <dbReference type="ARBA" id="ARBA00022989"/>
    </source>
</evidence>
<comment type="subcellular location">
    <subcellularLocation>
        <location evidence="1">Endoplasmic reticulum membrane</location>
        <topology evidence="1">Multi-pass membrane protein</topology>
    </subcellularLocation>
</comment>
<evidence type="ECO:0000256" key="6">
    <source>
        <dbReference type="ARBA" id="ARBA00022892"/>
    </source>
</evidence>
<dbReference type="Proteomes" id="UP000756346">
    <property type="component" value="Unassembled WGS sequence"/>
</dbReference>
<dbReference type="GeneID" id="70188564"/>
<feature type="transmembrane region" description="Helical" evidence="12">
    <location>
        <begin position="160"/>
        <end position="178"/>
    </location>
</feature>
<dbReference type="GO" id="GO:0015031">
    <property type="term" value="P:protein transport"/>
    <property type="evidence" value="ECO:0007669"/>
    <property type="project" value="UniProtKB-KW"/>
</dbReference>
<keyword evidence="5" id="KW-0256">Endoplasmic reticulum</keyword>
<keyword evidence="6" id="KW-0931">ER-Golgi transport</keyword>
<gene>
    <name evidence="13" type="ORF">B0I36DRAFT_364708</name>
</gene>
<dbReference type="OrthoDB" id="7694678at2759"/>
<comment type="similarity">
    <text evidence="2">Belongs to the ERD2 family.</text>
</comment>
<feature type="compositionally biased region" description="Polar residues" evidence="11">
    <location>
        <begin position="351"/>
        <end position="368"/>
    </location>
</feature>
<dbReference type="GO" id="GO:0016192">
    <property type="term" value="P:vesicle-mediated transport"/>
    <property type="evidence" value="ECO:0007669"/>
    <property type="project" value="UniProtKB-KW"/>
</dbReference>
<evidence type="ECO:0000256" key="11">
    <source>
        <dbReference type="SAM" id="MobiDB-lite"/>
    </source>
</evidence>
<feature type="compositionally biased region" description="Basic and acidic residues" evidence="11">
    <location>
        <begin position="315"/>
        <end position="329"/>
    </location>
</feature>
<organism evidence="13 14">
    <name type="scientific">Microdochium trichocladiopsis</name>
    <dbReference type="NCBI Taxonomy" id="1682393"/>
    <lineage>
        <taxon>Eukaryota</taxon>
        <taxon>Fungi</taxon>
        <taxon>Dikarya</taxon>
        <taxon>Ascomycota</taxon>
        <taxon>Pezizomycotina</taxon>
        <taxon>Sordariomycetes</taxon>
        <taxon>Xylariomycetidae</taxon>
        <taxon>Xylariales</taxon>
        <taxon>Microdochiaceae</taxon>
        <taxon>Microdochium</taxon>
    </lineage>
</organism>
<dbReference type="InterPro" id="IPR000133">
    <property type="entry name" value="ER_ret_rcpt"/>
</dbReference>
<name>A0A9P9BNK7_9PEZI</name>
<dbReference type="RefSeq" id="XP_046010318.1">
    <property type="nucleotide sequence ID" value="XM_046159018.1"/>
</dbReference>
<evidence type="ECO:0000313" key="14">
    <source>
        <dbReference type="Proteomes" id="UP000756346"/>
    </source>
</evidence>
<keyword evidence="8 12" id="KW-1133">Transmembrane helix</keyword>
<feature type="transmembrane region" description="Helical" evidence="12">
    <location>
        <begin position="98"/>
        <end position="117"/>
    </location>
</feature>
<keyword evidence="7" id="KW-0653">Protein transport</keyword>